<protein>
    <submittedName>
        <fullName evidence="6">Glycerol kinase 5</fullName>
    </submittedName>
</protein>
<organism evidence="5 6">
    <name type="scientific">Pogonomyrmex barbatus</name>
    <name type="common">red harvester ant</name>
    <dbReference type="NCBI Taxonomy" id="144034"/>
    <lineage>
        <taxon>Eukaryota</taxon>
        <taxon>Metazoa</taxon>
        <taxon>Ecdysozoa</taxon>
        <taxon>Arthropoda</taxon>
        <taxon>Hexapoda</taxon>
        <taxon>Insecta</taxon>
        <taxon>Pterygota</taxon>
        <taxon>Neoptera</taxon>
        <taxon>Endopterygota</taxon>
        <taxon>Hymenoptera</taxon>
        <taxon>Apocrita</taxon>
        <taxon>Aculeata</taxon>
        <taxon>Formicoidea</taxon>
        <taxon>Formicidae</taxon>
        <taxon>Myrmicinae</taxon>
        <taxon>Pogonomyrmex</taxon>
    </lineage>
</organism>
<dbReference type="SUPFAM" id="SSF53067">
    <property type="entry name" value="Actin-like ATPase domain"/>
    <property type="match status" value="1"/>
</dbReference>
<evidence type="ECO:0000256" key="2">
    <source>
        <dbReference type="ARBA" id="ARBA00022679"/>
    </source>
</evidence>
<dbReference type="Pfam" id="PF02782">
    <property type="entry name" value="FGGY_C"/>
    <property type="match status" value="1"/>
</dbReference>
<name>A0A6I9VQS7_9HYME</name>
<dbReference type="AlphaFoldDB" id="A0A6I9VQS7"/>
<dbReference type="Gene3D" id="3.30.420.40">
    <property type="match status" value="1"/>
</dbReference>
<keyword evidence="5" id="KW-1185">Reference proteome</keyword>
<dbReference type="InterPro" id="IPR043129">
    <property type="entry name" value="ATPase_NBD"/>
</dbReference>
<proteinExistence type="inferred from homology"/>
<dbReference type="InterPro" id="IPR018485">
    <property type="entry name" value="FGGY_C"/>
</dbReference>
<keyword evidence="3 6" id="KW-0418">Kinase</keyword>
<dbReference type="PANTHER" id="PTHR10196">
    <property type="entry name" value="SUGAR KINASE"/>
    <property type="match status" value="1"/>
</dbReference>
<comment type="similarity">
    <text evidence="1">Belongs to the FGGY kinase family.</text>
</comment>
<dbReference type="GeneID" id="105423190"/>
<dbReference type="GO" id="GO:0016301">
    <property type="term" value="F:kinase activity"/>
    <property type="evidence" value="ECO:0007669"/>
    <property type="project" value="UniProtKB-KW"/>
</dbReference>
<evidence type="ECO:0000313" key="5">
    <source>
        <dbReference type="Proteomes" id="UP000504615"/>
    </source>
</evidence>
<dbReference type="RefSeq" id="XP_011631161.1">
    <property type="nucleotide sequence ID" value="XM_011632859.2"/>
</dbReference>
<gene>
    <name evidence="6" type="primary">LOC105423190</name>
</gene>
<evidence type="ECO:0000256" key="3">
    <source>
        <dbReference type="ARBA" id="ARBA00022777"/>
    </source>
</evidence>
<dbReference type="GO" id="GO:0006641">
    <property type="term" value="P:triglyceride metabolic process"/>
    <property type="evidence" value="ECO:0007669"/>
    <property type="project" value="TreeGrafter"/>
</dbReference>
<dbReference type="Proteomes" id="UP000504615">
    <property type="component" value="Unplaced"/>
</dbReference>
<evidence type="ECO:0000313" key="6">
    <source>
        <dbReference type="RefSeq" id="XP_011631161.1"/>
    </source>
</evidence>
<sequence>MLSLRINGGVSKNDFVMQSLADSTGLEVERPAFVEMSILGVAFLAGLQCGLWKDREEIVKLNQMEKIFKPNEESYLSYQYALNQWKRAVERFKNWY</sequence>
<dbReference type="OrthoDB" id="6278781at2759"/>
<keyword evidence="2" id="KW-0808">Transferase</keyword>
<dbReference type="GO" id="GO:0046167">
    <property type="term" value="P:glycerol-3-phosphate biosynthetic process"/>
    <property type="evidence" value="ECO:0007669"/>
    <property type="project" value="TreeGrafter"/>
</dbReference>
<dbReference type="GO" id="GO:0005739">
    <property type="term" value="C:mitochondrion"/>
    <property type="evidence" value="ECO:0007669"/>
    <property type="project" value="TreeGrafter"/>
</dbReference>
<feature type="domain" description="Carbohydrate kinase FGGY C-terminal" evidence="4">
    <location>
        <begin position="3"/>
        <end position="47"/>
    </location>
</feature>
<dbReference type="PANTHER" id="PTHR10196:SF68">
    <property type="entry name" value="GLYCEROL KINASE 5-RELATED"/>
    <property type="match status" value="1"/>
</dbReference>
<dbReference type="GO" id="GO:0006071">
    <property type="term" value="P:glycerol metabolic process"/>
    <property type="evidence" value="ECO:0007669"/>
    <property type="project" value="TreeGrafter"/>
</dbReference>
<evidence type="ECO:0000259" key="4">
    <source>
        <dbReference type="Pfam" id="PF02782"/>
    </source>
</evidence>
<accession>A0A6I9VQS7</accession>
<evidence type="ECO:0000256" key="1">
    <source>
        <dbReference type="ARBA" id="ARBA00009156"/>
    </source>
</evidence>
<dbReference type="KEGG" id="pbar:105423190"/>
<reference evidence="6" key="1">
    <citation type="submission" date="2025-08" db="UniProtKB">
        <authorList>
            <consortium name="RefSeq"/>
        </authorList>
    </citation>
    <scope>IDENTIFICATION</scope>
</reference>